<keyword evidence="4" id="KW-0732">Signal</keyword>
<dbReference type="GO" id="GO:0016020">
    <property type="term" value="C:membrane"/>
    <property type="evidence" value="ECO:0007669"/>
    <property type="project" value="UniProtKB-SubCell"/>
</dbReference>
<evidence type="ECO:0000256" key="7">
    <source>
        <dbReference type="ARBA" id="ARBA00023180"/>
    </source>
</evidence>
<accession>A0A8C6YSA0</accession>
<evidence type="ECO:0000256" key="3">
    <source>
        <dbReference type="ARBA" id="ARBA00022692"/>
    </source>
</evidence>
<dbReference type="AlphaFoldDB" id="A0A8C6YSA0"/>
<keyword evidence="6 9" id="KW-0472">Membrane</keyword>
<evidence type="ECO:0000256" key="1">
    <source>
        <dbReference type="ARBA" id="ARBA00004141"/>
    </source>
</evidence>
<dbReference type="InterPro" id="IPR019395">
    <property type="entry name" value="Transmembrane_161A/B"/>
</dbReference>
<evidence type="ECO:0000256" key="2">
    <source>
        <dbReference type="ARBA" id="ARBA00009706"/>
    </source>
</evidence>
<gene>
    <name evidence="10" type="primary">TMEM161A</name>
</gene>
<organism evidence="10 11">
    <name type="scientific">Nothoprocta perdicaria</name>
    <name type="common">Chilean tinamou</name>
    <name type="synonym">Crypturus perdicarius</name>
    <dbReference type="NCBI Taxonomy" id="30464"/>
    <lineage>
        <taxon>Eukaryota</taxon>
        <taxon>Metazoa</taxon>
        <taxon>Chordata</taxon>
        <taxon>Craniata</taxon>
        <taxon>Vertebrata</taxon>
        <taxon>Euteleostomi</taxon>
        <taxon>Archelosauria</taxon>
        <taxon>Archosauria</taxon>
        <taxon>Dinosauria</taxon>
        <taxon>Saurischia</taxon>
        <taxon>Theropoda</taxon>
        <taxon>Coelurosauria</taxon>
        <taxon>Aves</taxon>
        <taxon>Palaeognathae</taxon>
        <taxon>Tinamiformes</taxon>
        <taxon>Tinamidae</taxon>
        <taxon>Nothoprocta</taxon>
    </lineage>
</organism>
<evidence type="ECO:0000313" key="11">
    <source>
        <dbReference type="Proteomes" id="UP000694420"/>
    </source>
</evidence>
<keyword evidence="5 9" id="KW-1133">Transmembrane helix</keyword>
<keyword evidence="11" id="KW-1185">Reference proteome</keyword>
<dbReference type="Pfam" id="PF10268">
    <property type="entry name" value="Tmemb_161AB"/>
    <property type="match status" value="1"/>
</dbReference>
<keyword evidence="7" id="KW-0325">Glycoprotein</keyword>
<dbReference type="Ensembl" id="ENSNPET00000003081.1">
    <property type="protein sequence ID" value="ENSNPEP00000003024.1"/>
    <property type="gene ID" value="ENSNPEG00000002298.1"/>
</dbReference>
<evidence type="ECO:0000256" key="5">
    <source>
        <dbReference type="ARBA" id="ARBA00022989"/>
    </source>
</evidence>
<comment type="subcellular location">
    <subcellularLocation>
        <location evidence="1">Membrane</location>
        <topology evidence="1">Multi-pass membrane protein</topology>
    </subcellularLocation>
</comment>
<dbReference type="PANTHER" id="PTHR13624">
    <property type="entry name" value="RE42071P"/>
    <property type="match status" value="1"/>
</dbReference>
<feature type="transmembrane region" description="Helical" evidence="9">
    <location>
        <begin position="6"/>
        <end position="28"/>
    </location>
</feature>
<name>A0A8C6YSA0_NOTPE</name>
<evidence type="ECO:0000256" key="8">
    <source>
        <dbReference type="ARBA" id="ARBA00040182"/>
    </source>
</evidence>
<protein>
    <recommendedName>
        <fullName evidence="8">Transmembrane protein 161A</fullName>
    </recommendedName>
</protein>
<evidence type="ECO:0000256" key="6">
    <source>
        <dbReference type="ARBA" id="ARBA00023136"/>
    </source>
</evidence>
<dbReference type="Proteomes" id="UP000694420">
    <property type="component" value="Unplaced"/>
</dbReference>
<feature type="transmembrane region" description="Helical" evidence="9">
    <location>
        <begin position="87"/>
        <end position="109"/>
    </location>
</feature>
<evidence type="ECO:0000256" key="4">
    <source>
        <dbReference type="ARBA" id="ARBA00022729"/>
    </source>
</evidence>
<proteinExistence type="inferred from homology"/>
<comment type="similarity">
    <text evidence="2">Belongs to the TMEM161 family.</text>
</comment>
<feature type="transmembrane region" description="Helical" evidence="9">
    <location>
        <begin position="40"/>
        <end position="60"/>
    </location>
</feature>
<evidence type="ECO:0000256" key="9">
    <source>
        <dbReference type="SAM" id="Phobius"/>
    </source>
</evidence>
<feature type="transmembrane region" description="Helical" evidence="9">
    <location>
        <begin position="130"/>
        <end position="147"/>
    </location>
</feature>
<reference evidence="10" key="2">
    <citation type="submission" date="2025-09" db="UniProtKB">
        <authorList>
            <consortium name="Ensembl"/>
        </authorList>
    </citation>
    <scope>IDENTIFICATION</scope>
</reference>
<reference evidence="10" key="1">
    <citation type="submission" date="2025-08" db="UniProtKB">
        <authorList>
            <consortium name="Ensembl"/>
        </authorList>
    </citation>
    <scope>IDENTIFICATION</scope>
</reference>
<keyword evidence="3 9" id="KW-0812">Transmembrane</keyword>
<dbReference type="PANTHER" id="PTHR13624:SF4">
    <property type="entry name" value="TRANSMEMBRANE PROTEIN 161A"/>
    <property type="match status" value="1"/>
</dbReference>
<sequence length="167" mass="18496">MASLKTNIGVLWCLLTVVFSVKVFFTVMRHYFRSEEGGERSVCLTFAFFFLLLAMVALVVREDYLEFGLEPGSPALRPLCRLPLAKLGFKLALVALCSFLGACLTFPGLRLAQTHLDALHDAAHEPLAQVLLHAGFLAPVIIVVMWVKPLSRDFVLHAPMGKQTVQL</sequence>
<evidence type="ECO:0000313" key="10">
    <source>
        <dbReference type="Ensembl" id="ENSNPEP00000003024.1"/>
    </source>
</evidence>